<accession>A0A0E9XAX7</accession>
<dbReference type="EMBL" id="GBXM01008808">
    <property type="protein sequence ID" value="JAH99769.1"/>
    <property type="molecule type" value="Transcribed_RNA"/>
</dbReference>
<protein>
    <submittedName>
        <fullName evidence="1">Uncharacterized protein</fullName>
    </submittedName>
</protein>
<sequence>MYFSVPREFISQHSCLQISCIVTQAKCEALPMSIVFNLRVACKTCDAQ</sequence>
<evidence type="ECO:0000313" key="1">
    <source>
        <dbReference type="EMBL" id="JAH99769.1"/>
    </source>
</evidence>
<name>A0A0E9XAX7_ANGAN</name>
<reference evidence="1" key="1">
    <citation type="submission" date="2014-11" db="EMBL/GenBank/DDBJ databases">
        <authorList>
            <person name="Amaro Gonzalez C."/>
        </authorList>
    </citation>
    <scope>NUCLEOTIDE SEQUENCE</scope>
</reference>
<organism evidence="1">
    <name type="scientific">Anguilla anguilla</name>
    <name type="common">European freshwater eel</name>
    <name type="synonym">Muraena anguilla</name>
    <dbReference type="NCBI Taxonomy" id="7936"/>
    <lineage>
        <taxon>Eukaryota</taxon>
        <taxon>Metazoa</taxon>
        <taxon>Chordata</taxon>
        <taxon>Craniata</taxon>
        <taxon>Vertebrata</taxon>
        <taxon>Euteleostomi</taxon>
        <taxon>Actinopterygii</taxon>
        <taxon>Neopterygii</taxon>
        <taxon>Teleostei</taxon>
        <taxon>Anguilliformes</taxon>
        <taxon>Anguillidae</taxon>
        <taxon>Anguilla</taxon>
    </lineage>
</organism>
<proteinExistence type="predicted"/>
<dbReference type="AlphaFoldDB" id="A0A0E9XAX7"/>
<reference evidence="1" key="2">
    <citation type="journal article" date="2015" name="Fish Shellfish Immunol.">
        <title>Early steps in the European eel (Anguilla anguilla)-Vibrio vulnificus interaction in the gills: Role of the RtxA13 toxin.</title>
        <authorList>
            <person name="Callol A."/>
            <person name="Pajuelo D."/>
            <person name="Ebbesson L."/>
            <person name="Teles M."/>
            <person name="MacKenzie S."/>
            <person name="Amaro C."/>
        </authorList>
    </citation>
    <scope>NUCLEOTIDE SEQUENCE</scope>
</reference>